<dbReference type="PANTHER" id="PTHR44943:SF4">
    <property type="entry name" value="TPR REPEAT-CONTAINING PROTEIN MJ0798"/>
    <property type="match status" value="1"/>
</dbReference>
<dbReference type="AlphaFoldDB" id="A0A0W8F9I5"/>
<gene>
    <name evidence="3" type="ORF">ASZ90_012845</name>
</gene>
<dbReference type="Pfam" id="PF13181">
    <property type="entry name" value="TPR_8"/>
    <property type="match status" value="2"/>
</dbReference>
<name>A0A0W8F9I5_9ZZZZ</name>
<dbReference type="SMART" id="SM00028">
    <property type="entry name" value="TPR"/>
    <property type="match status" value="5"/>
</dbReference>
<accession>A0A0W8F9I5</accession>
<comment type="caution">
    <text evidence="3">The sequence shown here is derived from an EMBL/GenBank/DDBJ whole genome shotgun (WGS) entry which is preliminary data.</text>
</comment>
<dbReference type="PANTHER" id="PTHR44943">
    <property type="entry name" value="CELLULOSE SYNTHASE OPERON PROTEIN C"/>
    <property type="match status" value="1"/>
</dbReference>
<reference evidence="3" key="1">
    <citation type="journal article" date="2015" name="Proc. Natl. Acad. Sci. U.S.A.">
        <title>Networks of energetic and metabolic interactions define dynamics in microbial communities.</title>
        <authorList>
            <person name="Embree M."/>
            <person name="Liu J.K."/>
            <person name="Al-Bassam M.M."/>
            <person name="Zengler K."/>
        </authorList>
    </citation>
    <scope>NUCLEOTIDE SEQUENCE</scope>
</reference>
<protein>
    <submittedName>
        <fullName evidence="3">Uncharacterized protein</fullName>
    </submittedName>
</protein>
<dbReference type="InterPro" id="IPR019734">
    <property type="entry name" value="TPR_rpt"/>
</dbReference>
<organism evidence="3">
    <name type="scientific">hydrocarbon metagenome</name>
    <dbReference type="NCBI Taxonomy" id="938273"/>
    <lineage>
        <taxon>unclassified sequences</taxon>
        <taxon>metagenomes</taxon>
        <taxon>ecological metagenomes</taxon>
    </lineage>
</organism>
<evidence type="ECO:0000313" key="3">
    <source>
        <dbReference type="EMBL" id="KUG17473.1"/>
    </source>
</evidence>
<evidence type="ECO:0000256" key="1">
    <source>
        <dbReference type="ARBA" id="ARBA00022737"/>
    </source>
</evidence>
<proteinExistence type="predicted"/>
<dbReference type="InterPro" id="IPR051685">
    <property type="entry name" value="Ycf3/AcsC/BcsC/TPR_MFPF"/>
</dbReference>
<dbReference type="Pfam" id="PF13432">
    <property type="entry name" value="TPR_16"/>
    <property type="match status" value="1"/>
</dbReference>
<dbReference type="PROSITE" id="PS50005">
    <property type="entry name" value="TPR"/>
    <property type="match status" value="1"/>
</dbReference>
<keyword evidence="2" id="KW-0802">TPR repeat</keyword>
<sequence>MNGKSKMRAWTGVAMVLIVLSAMCLVAAAQETANDWVKKGDDLMNSMASESLTEALNAYDKALQMDSQNESILLRKTVVLDIITIGTATEALGIVEKKLENNPQDALAWQARGVALNYLSIEQEATQSFEKAIEIYDQEIQKDPKNGTAWWYKAENLANLQRFEEALIAYEKVIELDHPRKVDALSTKGGILMQYGRLEESISALDKATELDPNHITSWFTKGQALKEMGHNAESEAAYAKARELGYKG</sequence>
<dbReference type="SUPFAM" id="SSF48439">
    <property type="entry name" value="Protein prenylyltransferase"/>
    <property type="match status" value="1"/>
</dbReference>
<dbReference type="InterPro" id="IPR011990">
    <property type="entry name" value="TPR-like_helical_dom_sf"/>
</dbReference>
<dbReference type="Gene3D" id="1.25.40.10">
    <property type="entry name" value="Tetratricopeptide repeat domain"/>
    <property type="match status" value="2"/>
</dbReference>
<dbReference type="EMBL" id="LNQE01001439">
    <property type="protein sequence ID" value="KUG17473.1"/>
    <property type="molecule type" value="Genomic_DNA"/>
</dbReference>
<evidence type="ECO:0000256" key="2">
    <source>
        <dbReference type="ARBA" id="ARBA00022803"/>
    </source>
</evidence>
<keyword evidence="1" id="KW-0677">Repeat</keyword>